<protein>
    <submittedName>
        <fullName evidence="3">Uncharacterized protein</fullName>
    </submittedName>
</protein>
<evidence type="ECO:0000313" key="4">
    <source>
        <dbReference type="Proteomes" id="UP000242561"/>
    </source>
</evidence>
<feature type="transmembrane region" description="Helical" evidence="2">
    <location>
        <begin position="67"/>
        <end position="85"/>
    </location>
</feature>
<keyword evidence="2" id="KW-0472">Membrane</keyword>
<evidence type="ECO:0000313" key="3">
    <source>
        <dbReference type="EMBL" id="APG62147.1"/>
    </source>
</evidence>
<dbReference type="EMBL" id="CP018154">
    <property type="protein sequence ID" value="APG62147.1"/>
    <property type="molecule type" value="Genomic_DNA"/>
</dbReference>
<reference evidence="3 4" key="1">
    <citation type="submission" date="2016-11" db="EMBL/GenBank/DDBJ databases">
        <title>Sphingorhabdus sp. LPB0140, isolated from marine environment.</title>
        <authorList>
            <person name="Kim E."/>
            <person name="Yi H."/>
        </authorList>
    </citation>
    <scope>NUCLEOTIDE SEQUENCE [LARGE SCALE GENOMIC DNA]</scope>
    <source>
        <strain evidence="3 4">LPB0140</strain>
    </source>
</reference>
<gene>
    <name evidence="3" type="ORF">LPB140_04250</name>
</gene>
<accession>A0A1L3JAJ3</accession>
<keyword evidence="2" id="KW-0812">Transmembrane</keyword>
<organism evidence="3 4">
    <name type="scientific">Sphingorhabdus lutea</name>
    <dbReference type="NCBI Taxonomy" id="1913578"/>
    <lineage>
        <taxon>Bacteria</taxon>
        <taxon>Pseudomonadati</taxon>
        <taxon>Pseudomonadota</taxon>
        <taxon>Alphaproteobacteria</taxon>
        <taxon>Sphingomonadales</taxon>
        <taxon>Sphingomonadaceae</taxon>
        <taxon>Sphingorhabdus</taxon>
    </lineage>
</organism>
<dbReference type="AlphaFoldDB" id="A0A1L3JAJ3"/>
<evidence type="ECO:0000256" key="2">
    <source>
        <dbReference type="SAM" id="Phobius"/>
    </source>
</evidence>
<sequence length="426" mass="46947">MNIMVDKMLTNFDFNQRMLILAMAIGMVVGALSMLIPVYWLEIVTGSLGISEIIPATAAPLGDKARALIAFGFGVLAIAASFIFLSRFNIGRQVKSNISDKNAPDKAQVEEKVVSQEYAPNAAIEADILTRPKADLSTDSPAQSPTAWGNVKKLFSGINLPKMKLPNFNMPKWGRQNEEDIYEIQDLPPRMRSIEAGGEKKRAPIAASRDLSGVSLVDNISDMPDSPLIKKFNLSEPKQEVAVEIYEDLPPVQHEEAVQHEVAMQHEEAMQHEQLPQEAKPQDKGGDSMDNLAKNLEEILAKRAALRAEIAAMAQPVIEPKSEIVSEIDSETVPESSAESAESMVDAFVHKNDPQPPHFLTEKIISDDVMDEQDYRPKLSVIKGLETPMTKPAHDQSVDMSSDLPNDRALLSALHTLHRMKAQGQE</sequence>
<evidence type="ECO:0000256" key="1">
    <source>
        <dbReference type="SAM" id="MobiDB-lite"/>
    </source>
</evidence>
<feature type="transmembrane region" description="Helical" evidence="2">
    <location>
        <begin position="20"/>
        <end position="41"/>
    </location>
</feature>
<feature type="region of interest" description="Disordered" evidence="1">
    <location>
        <begin position="381"/>
        <end position="404"/>
    </location>
</feature>
<proteinExistence type="predicted"/>
<dbReference type="KEGG" id="sphl:LPB140_04250"/>
<feature type="region of interest" description="Disordered" evidence="1">
    <location>
        <begin position="267"/>
        <end position="290"/>
    </location>
</feature>
<dbReference type="Proteomes" id="UP000242561">
    <property type="component" value="Chromosome"/>
</dbReference>
<name>A0A1L3JAJ3_9SPHN</name>
<keyword evidence="2" id="KW-1133">Transmembrane helix</keyword>
<keyword evidence="4" id="KW-1185">Reference proteome</keyword>